<dbReference type="AlphaFoldDB" id="A0A9J5YUC2"/>
<evidence type="ECO:0000313" key="1">
    <source>
        <dbReference type="EMBL" id="KAG5604355.1"/>
    </source>
</evidence>
<proteinExistence type="predicted"/>
<accession>A0A9J5YUC2</accession>
<dbReference type="EMBL" id="JACXVP010000005">
    <property type="protein sequence ID" value="KAG5604355.1"/>
    <property type="molecule type" value="Genomic_DNA"/>
</dbReference>
<dbReference type="Proteomes" id="UP000824120">
    <property type="component" value="Chromosome 5"/>
</dbReference>
<evidence type="ECO:0000313" key="2">
    <source>
        <dbReference type="Proteomes" id="UP000824120"/>
    </source>
</evidence>
<name>A0A9J5YUC2_SOLCO</name>
<organism evidence="1 2">
    <name type="scientific">Solanum commersonii</name>
    <name type="common">Commerson's wild potato</name>
    <name type="synonym">Commerson's nightshade</name>
    <dbReference type="NCBI Taxonomy" id="4109"/>
    <lineage>
        <taxon>Eukaryota</taxon>
        <taxon>Viridiplantae</taxon>
        <taxon>Streptophyta</taxon>
        <taxon>Embryophyta</taxon>
        <taxon>Tracheophyta</taxon>
        <taxon>Spermatophyta</taxon>
        <taxon>Magnoliopsida</taxon>
        <taxon>eudicotyledons</taxon>
        <taxon>Gunneridae</taxon>
        <taxon>Pentapetalae</taxon>
        <taxon>asterids</taxon>
        <taxon>lamiids</taxon>
        <taxon>Solanales</taxon>
        <taxon>Solanaceae</taxon>
        <taxon>Solanoideae</taxon>
        <taxon>Solaneae</taxon>
        <taxon>Solanum</taxon>
    </lineage>
</organism>
<reference evidence="1 2" key="1">
    <citation type="submission" date="2020-09" db="EMBL/GenBank/DDBJ databases">
        <title>De no assembly of potato wild relative species, Solanum commersonii.</title>
        <authorList>
            <person name="Cho K."/>
        </authorList>
    </citation>
    <scope>NUCLEOTIDE SEQUENCE [LARGE SCALE GENOMIC DNA]</scope>
    <source>
        <strain evidence="1">LZ3.2</strain>
        <tissue evidence="1">Leaf</tissue>
    </source>
</reference>
<keyword evidence="2" id="KW-1185">Reference proteome</keyword>
<protein>
    <submittedName>
        <fullName evidence="1">Uncharacterized protein</fullName>
    </submittedName>
</protein>
<gene>
    <name evidence="1" type="ORF">H5410_025847</name>
</gene>
<sequence>MNSRIEALFQDFSRKQLVMKKKKKNRKRILYIPYMNDIIQKILTCVTLKQRPIVSLVSKKMASNNKIIG</sequence>
<comment type="caution">
    <text evidence="1">The sequence shown here is derived from an EMBL/GenBank/DDBJ whole genome shotgun (WGS) entry which is preliminary data.</text>
</comment>